<name>A0A285V1G5_9ACTN</name>
<dbReference type="PANTHER" id="PTHR30576:SF8">
    <property type="entry name" value="UNDECAPRENYL-PHOSPHATE GALACTOSE PHOSPHOTRANSFERASE"/>
    <property type="match status" value="1"/>
</dbReference>
<dbReference type="GO" id="GO:0016780">
    <property type="term" value="F:phosphotransferase activity, for other substituted phosphate groups"/>
    <property type="evidence" value="ECO:0007669"/>
    <property type="project" value="TreeGrafter"/>
</dbReference>
<protein>
    <submittedName>
        <fullName evidence="4">Sugar transferase involved in LPS biosynthesis (Colanic, teichoic acid)</fullName>
    </submittedName>
</protein>
<dbReference type="Proteomes" id="UP000219435">
    <property type="component" value="Unassembled WGS sequence"/>
</dbReference>
<dbReference type="AlphaFoldDB" id="A0A285V1G5"/>
<proteinExistence type="inferred from homology"/>
<dbReference type="RefSeq" id="WP_097193845.1">
    <property type="nucleotide sequence ID" value="NZ_OBQI01000001.1"/>
</dbReference>
<dbReference type="Pfam" id="PF02397">
    <property type="entry name" value="Bac_transf"/>
    <property type="match status" value="1"/>
</dbReference>
<sequence length="212" mass="23258">MIAWPGLYPPVKRLLDIAASGTALVITAPVMGVVALTVRSRLGSPVLFQQLRPGRDGELFELRKFRTMRAGAGTDAERMTDLGRFLRSTSLDELPSLWNVLRGDMSLVGPRPLLPAYMDRYTASQARRHHVRPGLTGLAQVRGRNALSWEEKFASDVEYVETMSLATDVKVLFATILAVVSRRGISANDSETMPEFLGTADSVAATSPERRS</sequence>
<gene>
    <name evidence="4" type="ORF">SAMN05660748_1015</name>
</gene>
<keyword evidence="2" id="KW-0472">Membrane</keyword>
<reference evidence="5" key="1">
    <citation type="submission" date="2017-08" db="EMBL/GenBank/DDBJ databases">
        <authorList>
            <person name="Varghese N."/>
            <person name="Submissions S."/>
        </authorList>
    </citation>
    <scope>NUCLEOTIDE SEQUENCE [LARGE SCALE GENOMIC DNA]</scope>
    <source>
        <strain evidence="5">DSM 4725</strain>
    </source>
</reference>
<evidence type="ECO:0000313" key="4">
    <source>
        <dbReference type="EMBL" id="SOC47757.1"/>
    </source>
</evidence>
<evidence type="ECO:0000313" key="5">
    <source>
        <dbReference type="Proteomes" id="UP000219435"/>
    </source>
</evidence>
<evidence type="ECO:0000256" key="2">
    <source>
        <dbReference type="SAM" id="Phobius"/>
    </source>
</evidence>
<dbReference type="PANTHER" id="PTHR30576">
    <property type="entry name" value="COLANIC BIOSYNTHESIS UDP-GLUCOSE LIPID CARRIER TRANSFERASE"/>
    <property type="match status" value="1"/>
</dbReference>
<accession>A0A285V1G5</accession>
<evidence type="ECO:0000256" key="1">
    <source>
        <dbReference type="ARBA" id="ARBA00006464"/>
    </source>
</evidence>
<dbReference type="EMBL" id="OBQI01000001">
    <property type="protein sequence ID" value="SOC47757.1"/>
    <property type="molecule type" value="Genomic_DNA"/>
</dbReference>
<keyword evidence="5" id="KW-1185">Reference proteome</keyword>
<comment type="similarity">
    <text evidence="1">Belongs to the bacterial sugar transferase family.</text>
</comment>
<evidence type="ECO:0000259" key="3">
    <source>
        <dbReference type="Pfam" id="PF02397"/>
    </source>
</evidence>
<feature type="domain" description="Bacterial sugar transferase" evidence="3">
    <location>
        <begin position="12"/>
        <end position="180"/>
    </location>
</feature>
<dbReference type="InterPro" id="IPR003362">
    <property type="entry name" value="Bact_transf"/>
</dbReference>
<feature type="transmembrane region" description="Helical" evidence="2">
    <location>
        <begin position="17"/>
        <end position="38"/>
    </location>
</feature>
<keyword evidence="2" id="KW-1133">Transmembrane helix</keyword>
<organism evidence="4 5">
    <name type="scientific">Blastococcus aggregatus</name>
    <dbReference type="NCBI Taxonomy" id="38502"/>
    <lineage>
        <taxon>Bacteria</taxon>
        <taxon>Bacillati</taxon>
        <taxon>Actinomycetota</taxon>
        <taxon>Actinomycetes</taxon>
        <taxon>Geodermatophilales</taxon>
        <taxon>Geodermatophilaceae</taxon>
        <taxon>Blastococcus</taxon>
    </lineage>
</organism>
<dbReference type="OrthoDB" id="9808602at2"/>
<keyword evidence="2" id="KW-0812">Transmembrane</keyword>
<keyword evidence="4" id="KW-0808">Transferase</keyword>